<dbReference type="InterPro" id="IPR036179">
    <property type="entry name" value="Ig-like_dom_sf"/>
</dbReference>
<dbReference type="RefSeq" id="XP_029335134.1">
    <property type="nucleotide sequence ID" value="XM_029479274.1"/>
</dbReference>
<feature type="transmembrane region" description="Helical" evidence="3">
    <location>
        <begin position="153"/>
        <end position="177"/>
    </location>
</feature>
<keyword evidence="3" id="KW-0472">Membrane</keyword>
<dbReference type="RefSeq" id="XP_029335132.1">
    <property type="nucleotide sequence ID" value="XM_029479272.1"/>
</dbReference>
<keyword evidence="6" id="KW-1185">Reference proteome</keyword>
<evidence type="ECO:0000256" key="3">
    <source>
        <dbReference type="SAM" id="Phobius"/>
    </source>
</evidence>
<dbReference type="GeneID" id="110298523"/>
<dbReference type="InterPro" id="IPR013783">
    <property type="entry name" value="Ig-like_fold"/>
</dbReference>
<accession>A0A6P7R3F3</accession>
<dbReference type="SUPFAM" id="SSF48726">
    <property type="entry name" value="Immunoglobulin"/>
    <property type="match status" value="1"/>
</dbReference>
<gene>
    <name evidence="7 8 9" type="primary">Lair1</name>
</gene>
<name>A0A6P7R3F3_MUSCR</name>
<dbReference type="GO" id="GO:0002764">
    <property type="term" value="P:immune response-regulating signaling pathway"/>
    <property type="evidence" value="ECO:0007669"/>
    <property type="project" value="TreeGrafter"/>
</dbReference>
<dbReference type="InterPro" id="IPR050412">
    <property type="entry name" value="Ig-like_Receptors_ImmuneReg"/>
</dbReference>
<evidence type="ECO:0000256" key="1">
    <source>
        <dbReference type="ARBA" id="ARBA00023157"/>
    </source>
</evidence>
<feature type="chain" id="PRO_5044652014" evidence="4">
    <location>
        <begin position="20"/>
        <end position="275"/>
    </location>
</feature>
<evidence type="ECO:0000256" key="4">
    <source>
        <dbReference type="SAM" id="SignalP"/>
    </source>
</evidence>
<keyword evidence="3" id="KW-1133">Transmembrane helix</keyword>
<sequence length="275" mass="31181">MTWGHLFFLVLEVELKASCMLVLCLGWKVNTQEGSLHDVTIFPKSSLMITQGSFLTIVCSYTGEYHLYNMVRLEKDGSTFMEKSTEPYTIGDKFEIGPVDESITGHYWCIYSNATTWSERSNKLELKVIKENVIQVPAPGPTTTSDTSWLKTYSIYIFPVVSVIFLLCLSVLLFCFFRHRQKKQGLPNNKRQQQRPEGRLNLATNGLEMTPDVVADDRLPEDRWTETWTPVAGDLQEVTYAQLDHHSLTQRAVGAVTSQSTDMAESSTYAAIIRC</sequence>
<dbReference type="InterPro" id="IPR013151">
    <property type="entry name" value="Immunoglobulin_dom"/>
</dbReference>
<keyword evidence="1" id="KW-1015">Disulfide bond</keyword>
<evidence type="ECO:0000313" key="8">
    <source>
        <dbReference type="RefSeq" id="XP_029335133.1"/>
    </source>
</evidence>
<evidence type="ECO:0000313" key="9">
    <source>
        <dbReference type="RefSeq" id="XP_029335134.1"/>
    </source>
</evidence>
<dbReference type="GO" id="GO:0005886">
    <property type="term" value="C:plasma membrane"/>
    <property type="evidence" value="ECO:0007669"/>
    <property type="project" value="TreeGrafter"/>
</dbReference>
<feature type="domain" description="Immunoglobulin-like beta-sandwich" evidence="5">
    <location>
        <begin position="49"/>
        <end position="114"/>
    </location>
</feature>
<dbReference type="AlphaFoldDB" id="A0A6P7R3F3"/>
<dbReference type="CTD" id="3903"/>
<feature type="signal peptide" evidence="4">
    <location>
        <begin position="1"/>
        <end position="19"/>
    </location>
</feature>
<organism evidence="6 7">
    <name type="scientific">Mus caroli</name>
    <name type="common">Ryukyu mouse</name>
    <name type="synonym">Ricefield mouse</name>
    <dbReference type="NCBI Taxonomy" id="10089"/>
    <lineage>
        <taxon>Eukaryota</taxon>
        <taxon>Metazoa</taxon>
        <taxon>Chordata</taxon>
        <taxon>Craniata</taxon>
        <taxon>Vertebrata</taxon>
        <taxon>Euteleostomi</taxon>
        <taxon>Mammalia</taxon>
        <taxon>Eutheria</taxon>
        <taxon>Euarchontoglires</taxon>
        <taxon>Glires</taxon>
        <taxon>Rodentia</taxon>
        <taxon>Myomorpha</taxon>
        <taxon>Muroidea</taxon>
        <taxon>Muridae</taxon>
        <taxon>Murinae</taxon>
        <taxon>Mus</taxon>
        <taxon>Mus</taxon>
    </lineage>
</organism>
<keyword evidence="2" id="KW-0393">Immunoglobulin domain</keyword>
<dbReference type="Gene3D" id="2.60.40.10">
    <property type="entry name" value="Immunoglobulins"/>
    <property type="match status" value="1"/>
</dbReference>
<keyword evidence="4" id="KW-0732">Signal</keyword>
<dbReference type="Proteomes" id="UP000515126">
    <property type="component" value="Chromosome 7"/>
</dbReference>
<dbReference type="RefSeq" id="XP_029335133.1">
    <property type="nucleotide sequence ID" value="XM_029479273.1"/>
</dbReference>
<proteinExistence type="predicted"/>
<dbReference type="Pfam" id="PF00047">
    <property type="entry name" value="ig"/>
    <property type="match status" value="1"/>
</dbReference>
<reference evidence="7 8" key="1">
    <citation type="submission" date="2025-04" db="UniProtKB">
        <authorList>
            <consortium name="RefSeq"/>
        </authorList>
    </citation>
    <scope>IDENTIFICATION</scope>
</reference>
<keyword evidence="3" id="KW-0812">Transmembrane</keyword>
<evidence type="ECO:0000259" key="5">
    <source>
        <dbReference type="Pfam" id="PF00047"/>
    </source>
</evidence>
<protein>
    <submittedName>
        <fullName evidence="7 8">Leukocyte-associated immunoglobulin-like receptor 1 isoform X1</fullName>
    </submittedName>
</protein>
<dbReference type="PANTHER" id="PTHR11738:SF129">
    <property type="entry name" value="LEUKOCYTE-ASSOCIATED IMMUNOGLOBULIN-LIKE RECEPTOR 1"/>
    <property type="match status" value="1"/>
</dbReference>
<evidence type="ECO:0000256" key="2">
    <source>
        <dbReference type="ARBA" id="ARBA00023319"/>
    </source>
</evidence>
<dbReference type="PANTHER" id="PTHR11738">
    <property type="entry name" value="MHC CLASS I NK CELL RECEPTOR"/>
    <property type="match status" value="1"/>
</dbReference>
<evidence type="ECO:0000313" key="6">
    <source>
        <dbReference type="Proteomes" id="UP000515126"/>
    </source>
</evidence>
<evidence type="ECO:0000313" key="7">
    <source>
        <dbReference type="RefSeq" id="XP_029335132.1"/>
    </source>
</evidence>